<accession>A0A323UEN1</accession>
<proteinExistence type="predicted"/>
<dbReference type="InterPro" id="IPR019239">
    <property type="entry name" value="VapB_antitoxin"/>
</dbReference>
<feature type="region of interest" description="Disordered" evidence="1">
    <location>
        <begin position="46"/>
        <end position="68"/>
    </location>
</feature>
<dbReference type="EMBL" id="QKQS01000026">
    <property type="protein sequence ID" value="PZA09910.1"/>
    <property type="molecule type" value="Genomic_DNA"/>
</dbReference>
<dbReference type="Proteomes" id="UP000248134">
    <property type="component" value="Unassembled WGS sequence"/>
</dbReference>
<protein>
    <submittedName>
        <fullName evidence="2">Type II toxin-antitoxin system VapB family antitoxin</fullName>
    </submittedName>
</protein>
<sequence>MRTTIAIDDELFAKAQKFAGLDEKSAVIKTALQAYVEREAARRLARLGGSMPDAKAPPRRRSPKFTND</sequence>
<gene>
    <name evidence="2" type="ORF">DNX69_21455</name>
</gene>
<evidence type="ECO:0000313" key="3">
    <source>
        <dbReference type="Proteomes" id="UP000248134"/>
    </source>
</evidence>
<evidence type="ECO:0000256" key="1">
    <source>
        <dbReference type="SAM" id="MobiDB-lite"/>
    </source>
</evidence>
<reference evidence="2 3" key="1">
    <citation type="submission" date="2018-06" db="EMBL/GenBank/DDBJ databases">
        <title>Draft Whole-Genome Sequence of the purple photosynthetic bacterium Rhodospeudomonas palustris XCP.</title>
        <authorList>
            <person name="Rayyan A."/>
            <person name="Meyer T.E."/>
            <person name="Kyndt J.A."/>
        </authorList>
    </citation>
    <scope>NUCLEOTIDE SEQUENCE [LARGE SCALE GENOMIC DNA]</scope>
    <source>
        <strain evidence="2 3">XCP</strain>
    </source>
</reference>
<evidence type="ECO:0000313" key="2">
    <source>
        <dbReference type="EMBL" id="PZA09910.1"/>
    </source>
</evidence>
<name>A0A323UEN1_RHOPL</name>
<feature type="compositionally biased region" description="Basic residues" evidence="1">
    <location>
        <begin position="57"/>
        <end position="68"/>
    </location>
</feature>
<dbReference type="OrthoDB" id="129867at2"/>
<comment type="caution">
    <text evidence="2">The sequence shown here is derived from an EMBL/GenBank/DDBJ whole genome shotgun (WGS) entry which is preliminary data.</text>
</comment>
<dbReference type="RefSeq" id="WP_110788016.1">
    <property type="nucleotide sequence ID" value="NZ_QKQS01000026.1"/>
</dbReference>
<dbReference type="AlphaFoldDB" id="A0A323UEN1"/>
<organism evidence="2 3">
    <name type="scientific">Rhodopseudomonas palustris</name>
    <dbReference type="NCBI Taxonomy" id="1076"/>
    <lineage>
        <taxon>Bacteria</taxon>
        <taxon>Pseudomonadati</taxon>
        <taxon>Pseudomonadota</taxon>
        <taxon>Alphaproteobacteria</taxon>
        <taxon>Hyphomicrobiales</taxon>
        <taxon>Nitrobacteraceae</taxon>
        <taxon>Rhodopseudomonas</taxon>
    </lineage>
</organism>
<dbReference type="Pfam" id="PF09957">
    <property type="entry name" value="VapB_antitoxin"/>
    <property type="match status" value="1"/>
</dbReference>